<reference evidence="12 13" key="1">
    <citation type="submission" date="2019-04" db="EMBL/GenBank/DDBJ databases">
        <title>Comparative genomics and transcriptomics to analyze fruiting body development in filamentous ascomycetes.</title>
        <authorList>
            <consortium name="DOE Joint Genome Institute"/>
            <person name="Lutkenhaus R."/>
            <person name="Traeger S."/>
            <person name="Breuer J."/>
            <person name="Kuo A."/>
            <person name="Lipzen A."/>
            <person name="Pangilinan J."/>
            <person name="Dilworth D."/>
            <person name="Sandor L."/>
            <person name="Poggeler S."/>
            <person name="Barry K."/>
            <person name="Grigoriev I.V."/>
            <person name="Nowrousian M."/>
        </authorList>
    </citation>
    <scope>NUCLEOTIDE SEQUENCE [LARGE SCALE GENOMIC DNA]</scope>
    <source>
        <strain evidence="12 13">CBS 389.68</strain>
    </source>
</reference>
<gene>
    <name evidence="12" type="ORF">EX30DRAFT_337866</name>
</gene>
<feature type="domain" description="Iron hydrogenase large subunit C-terminal" evidence="11">
    <location>
        <begin position="104"/>
        <end position="428"/>
    </location>
</feature>
<dbReference type="InterPro" id="IPR009016">
    <property type="entry name" value="Fe_hydrogenase"/>
</dbReference>
<dbReference type="STRING" id="341454.A0A4S2N820"/>
<evidence type="ECO:0000256" key="3">
    <source>
        <dbReference type="ARBA" id="ARBA00017073"/>
    </source>
</evidence>
<comment type="similarity">
    <text evidence="1">Belongs to the NARF family.</text>
</comment>
<feature type="region of interest" description="Disordered" evidence="10">
    <location>
        <begin position="513"/>
        <end position="532"/>
    </location>
</feature>
<evidence type="ECO:0000256" key="1">
    <source>
        <dbReference type="ARBA" id="ARBA00006596"/>
    </source>
</evidence>
<keyword evidence="4" id="KW-0004">4Fe-4S</keyword>
<feature type="compositionally biased region" description="Polar residues" evidence="10">
    <location>
        <begin position="297"/>
        <end position="308"/>
    </location>
</feature>
<dbReference type="Proteomes" id="UP000298138">
    <property type="component" value="Unassembled WGS sequence"/>
</dbReference>
<dbReference type="FunFam" id="3.30.70.20:FF:000042">
    <property type="entry name" value="Cytosolic Fe-S cluster assembly factor NAR1"/>
    <property type="match status" value="1"/>
</dbReference>
<dbReference type="Gene3D" id="3.30.70.20">
    <property type="match status" value="1"/>
</dbReference>
<protein>
    <recommendedName>
        <fullName evidence="2">Cytosolic Fe-S cluster assembly factor NAR1</fullName>
    </recommendedName>
    <alternativeName>
        <fullName evidence="3">Cytosolic Fe-S cluster assembly factor nar1</fullName>
    </alternativeName>
    <alternativeName>
        <fullName evidence="9">Nuclear architecture-related protein 1</fullName>
    </alternativeName>
</protein>
<evidence type="ECO:0000256" key="5">
    <source>
        <dbReference type="ARBA" id="ARBA00022723"/>
    </source>
</evidence>
<evidence type="ECO:0000259" key="11">
    <source>
        <dbReference type="Pfam" id="PF02906"/>
    </source>
</evidence>
<dbReference type="GO" id="GO:0046872">
    <property type="term" value="F:metal ion binding"/>
    <property type="evidence" value="ECO:0007669"/>
    <property type="project" value="UniProtKB-KW"/>
</dbReference>
<evidence type="ECO:0000256" key="2">
    <source>
        <dbReference type="ARBA" id="ARBA00015854"/>
    </source>
</evidence>
<organism evidence="12 13">
    <name type="scientific">Ascodesmis nigricans</name>
    <dbReference type="NCBI Taxonomy" id="341454"/>
    <lineage>
        <taxon>Eukaryota</taxon>
        <taxon>Fungi</taxon>
        <taxon>Dikarya</taxon>
        <taxon>Ascomycota</taxon>
        <taxon>Pezizomycotina</taxon>
        <taxon>Pezizomycetes</taxon>
        <taxon>Pezizales</taxon>
        <taxon>Ascodesmidaceae</taxon>
        <taxon>Ascodesmis</taxon>
    </lineage>
</organism>
<evidence type="ECO:0000256" key="4">
    <source>
        <dbReference type="ARBA" id="ARBA00022485"/>
    </source>
</evidence>
<keyword evidence="5" id="KW-0479">Metal-binding</keyword>
<evidence type="ECO:0000313" key="12">
    <source>
        <dbReference type="EMBL" id="TGZ85519.1"/>
    </source>
</evidence>
<keyword evidence="13" id="KW-1185">Reference proteome</keyword>
<dbReference type="Gene3D" id="3.40.950.10">
    <property type="entry name" value="Fe-only Hydrogenase (Larger Subunit), Chain L, domain 3"/>
    <property type="match status" value="2"/>
</dbReference>
<evidence type="ECO:0000256" key="8">
    <source>
        <dbReference type="ARBA" id="ARBA00025099"/>
    </source>
</evidence>
<evidence type="ECO:0000313" key="13">
    <source>
        <dbReference type="Proteomes" id="UP000298138"/>
    </source>
</evidence>
<keyword evidence="7" id="KW-0411">Iron-sulfur</keyword>
<dbReference type="FunCoup" id="A0A4S2N820">
    <property type="interactions" value="370"/>
</dbReference>
<feature type="region of interest" description="Disordered" evidence="10">
    <location>
        <begin position="280"/>
        <end position="311"/>
    </location>
</feature>
<keyword evidence="6" id="KW-0408">Iron</keyword>
<dbReference type="GO" id="GO:0051539">
    <property type="term" value="F:4 iron, 4 sulfur cluster binding"/>
    <property type="evidence" value="ECO:0007669"/>
    <property type="project" value="UniProtKB-KW"/>
</dbReference>
<dbReference type="Pfam" id="PF02906">
    <property type="entry name" value="Fe_hyd_lg_C"/>
    <property type="match status" value="1"/>
</dbReference>
<dbReference type="InParanoid" id="A0A4S2N820"/>
<feature type="region of interest" description="Disordered" evidence="10">
    <location>
        <begin position="235"/>
        <end position="255"/>
    </location>
</feature>
<sequence length="532" mass="57378">MSAILSTDALNDFIAPSVACIKPVESLPPPPSSTVLSVSREDDPSNVAAAENAAQISLTDCLACSGCITSSEAVLIQLQSHTEVLSSLERFPNRRFFAILSLQTVAALAVAWNVTTTEAGLMVDHLFVSHLGFCAVIREEVFREMELHYAAAEVINALQQGSRGSGKHPILASSCPGFICYLETTHPTLIPDLSKVKSPMAIGGMFLKALHQKEETYIVGIQPCLDKKLEGARRELSSSTWRPGDGGSTGNEPERDVDCVLTSREVLLIASERNINPLELPKTPLPTTPHISDNDEINTFLTTPPSFRTRNRDFGTSGGLTSYILHRLYALSPSSTITTTPGRNPDTITFTLTTPDSDSSSLSLARSYGFRNIQNLVRRLKPKPVRRLPGAATNPARLASRRPGANAAEALPVFVEVMACPGGCTNGGGQVKVEDIPSNGEGALSQKELLRVVDEAYFSGDDEARGEEMMEIDSPPAAEVGVEKVVDVWNQVTRVEVDKLVFTTFRQVENDVGNKAGKDKGLEMASKEDGGW</sequence>
<dbReference type="PANTHER" id="PTHR11615">
    <property type="entry name" value="NITRATE, FORMATE, IRON DEHYDROGENASE"/>
    <property type="match status" value="1"/>
</dbReference>
<name>A0A4S2N820_9PEZI</name>
<comment type="function">
    <text evidence="8">Component of the cytosolic Fe/S protein assembly machinery. Required for maturation of extramitochondrial Fe/S proteins. May play a role in the transfer of pre-assembled Fe/S clusters to target apoproteins.</text>
</comment>
<dbReference type="InterPro" id="IPR004108">
    <property type="entry name" value="Fe_hydrogenase_lsu_C"/>
</dbReference>
<dbReference type="OrthoDB" id="10253113at2759"/>
<proteinExistence type="inferred from homology"/>
<evidence type="ECO:0000256" key="9">
    <source>
        <dbReference type="ARBA" id="ARBA00031269"/>
    </source>
</evidence>
<evidence type="ECO:0000256" key="10">
    <source>
        <dbReference type="SAM" id="MobiDB-lite"/>
    </source>
</evidence>
<evidence type="ECO:0000256" key="7">
    <source>
        <dbReference type="ARBA" id="ARBA00023014"/>
    </source>
</evidence>
<dbReference type="AlphaFoldDB" id="A0A4S2N820"/>
<dbReference type="SUPFAM" id="SSF53920">
    <property type="entry name" value="Fe-only hydrogenase"/>
    <property type="match status" value="1"/>
</dbReference>
<accession>A0A4S2N820</accession>
<dbReference type="EMBL" id="ML220112">
    <property type="protein sequence ID" value="TGZ85519.1"/>
    <property type="molecule type" value="Genomic_DNA"/>
</dbReference>
<dbReference type="Gene3D" id="3.40.50.1780">
    <property type="match status" value="1"/>
</dbReference>
<evidence type="ECO:0000256" key="6">
    <source>
        <dbReference type="ARBA" id="ARBA00023004"/>
    </source>
</evidence>
<feature type="compositionally biased region" description="Basic and acidic residues" evidence="10">
    <location>
        <begin position="516"/>
        <end position="532"/>
    </location>
</feature>
<dbReference type="InterPro" id="IPR050340">
    <property type="entry name" value="Cytosolic_Fe-S_CAF"/>
</dbReference>